<reference evidence="3" key="3">
    <citation type="submission" date="2021-05" db="UniProtKB">
        <authorList>
            <consortium name="EnsemblPlants"/>
        </authorList>
    </citation>
    <scope>IDENTIFICATION</scope>
    <source>
        <strain evidence="3">cv. B73</strain>
    </source>
</reference>
<proteinExistence type="predicted"/>
<dbReference type="Proteomes" id="UP000007305">
    <property type="component" value="Chromosome 4"/>
</dbReference>
<dbReference type="EnsemblPlants" id="Zm00001eb203760_T001">
    <property type="protein sequence ID" value="Zm00001eb203760_P001"/>
    <property type="gene ID" value="Zm00001eb203760"/>
</dbReference>
<sequence length="135" mass="14762">MGFLVFFLFCFLVVAACKLVVSWFLSVELALEFAGTVLSCVAAAGKVLVPGGGSDDFCGFLVPGGGSDHTLNLCQNKNDQEVQGCEFSTSYVSPKRWDYAWYAVCSNGVWYWLGSFTSCWDLFLVSSTALLYLET</sequence>
<evidence type="ECO:0000313" key="3">
    <source>
        <dbReference type="EnsemblPlants" id="Zm00001eb203760_P001"/>
    </source>
</evidence>
<dbReference type="InParanoid" id="A0A804P2C1"/>
<dbReference type="Gramene" id="Zm00001eb203760_T001">
    <property type="protein sequence ID" value="Zm00001eb203760_P001"/>
    <property type="gene ID" value="Zm00001eb203760"/>
</dbReference>
<feature type="transmembrane region" description="Helical" evidence="1">
    <location>
        <begin position="109"/>
        <end position="133"/>
    </location>
</feature>
<dbReference type="AlphaFoldDB" id="A0A804P2C1"/>
<keyword evidence="1" id="KW-0812">Transmembrane</keyword>
<keyword evidence="4" id="KW-1185">Reference proteome</keyword>
<evidence type="ECO:0000313" key="4">
    <source>
        <dbReference type="Proteomes" id="UP000007305"/>
    </source>
</evidence>
<reference evidence="3" key="2">
    <citation type="submission" date="2019-07" db="EMBL/GenBank/DDBJ databases">
        <authorList>
            <person name="Seetharam A."/>
            <person name="Woodhouse M."/>
            <person name="Cannon E."/>
        </authorList>
    </citation>
    <scope>NUCLEOTIDE SEQUENCE [LARGE SCALE GENOMIC DNA]</scope>
    <source>
        <strain evidence="3">cv. B73</strain>
    </source>
</reference>
<feature type="signal peptide" evidence="2">
    <location>
        <begin position="1"/>
        <end position="16"/>
    </location>
</feature>
<keyword evidence="2" id="KW-0732">Signal</keyword>
<protein>
    <submittedName>
        <fullName evidence="3">Uncharacterized protein</fullName>
    </submittedName>
</protein>
<reference evidence="4" key="1">
    <citation type="journal article" date="2009" name="Science">
        <title>The B73 maize genome: complexity, diversity, and dynamics.</title>
        <authorList>
            <person name="Schnable P.S."/>
            <person name="Ware D."/>
            <person name="Fulton R.S."/>
            <person name="Stein J.C."/>
            <person name="Wei F."/>
            <person name="Pasternak S."/>
            <person name="Liang C."/>
            <person name="Zhang J."/>
            <person name="Fulton L."/>
            <person name="Graves T.A."/>
            <person name="Minx P."/>
            <person name="Reily A.D."/>
            <person name="Courtney L."/>
            <person name="Kruchowski S.S."/>
            <person name="Tomlinson C."/>
            <person name="Strong C."/>
            <person name="Delehaunty K."/>
            <person name="Fronick C."/>
            <person name="Courtney B."/>
            <person name="Rock S.M."/>
            <person name="Belter E."/>
            <person name="Du F."/>
            <person name="Kim K."/>
            <person name="Abbott R.M."/>
            <person name="Cotton M."/>
            <person name="Levy A."/>
            <person name="Marchetto P."/>
            <person name="Ochoa K."/>
            <person name="Jackson S.M."/>
            <person name="Gillam B."/>
            <person name="Chen W."/>
            <person name="Yan L."/>
            <person name="Higginbotham J."/>
            <person name="Cardenas M."/>
            <person name="Waligorski J."/>
            <person name="Applebaum E."/>
            <person name="Phelps L."/>
            <person name="Falcone J."/>
            <person name="Kanchi K."/>
            <person name="Thane T."/>
            <person name="Scimone A."/>
            <person name="Thane N."/>
            <person name="Henke J."/>
            <person name="Wang T."/>
            <person name="Ruppert J."/>
            <person name="Shah N."/>
            <person name="Rotter K."/>
            <person name="Hodges J."/>
            <person name="Ingenthron E."/>
            <person name="Cordes M."/>
            <person name="Kohlberg S."/>
            <person name="Sgro J."/>
            <person name="Delgado B."/>
            <person name="Mead K."/>
            <person name="Chinwalla A."/>
            <person name="Leonard S."/>
            <person name="Crouse K."/>
            <person name="Collura K."/>
            <person name="Kudrna D."/>
            <person name="Currie J."/>
            <person name="He R."/>
            <person name="Angelova A."/>
            <person name="Rajasekar S."/>
            <person name="Mueller T."/>
            <person name="Lomeli R."/>
            <person name="Scara G."/>
            <person name="Ko A."/>
            <person name="Delaney K."/>
            <person name="Wissotski M."/>
            <person name="Lopez G."/>
            <person name="Campos D."/>
            <person name="Braidotti M."/>
            <person name="Ashley E."/>
            <person name="Golser W."/>
            <person name="Kim H."/>
            <person name="Lee S."/>
            <person name="Lin J."/>
            <person name="Dujmic Z."/>
            <person name="Kim W."/>
            <person name="Talag J."/>
            <person name="Zuccolo A."/>
            <person name="Fan C."/>
            <person name="Sebastian A."/>
            <person name="Kramer M."/>
            <person name="Spiegel L."/>
            <person name="Nascimento L."/>
            <person name="Zutavern T."/>
            <person name="Miller B."/>
            <person name="Ambroise C."/>
            <person name="Muller S."/>
            <person name="Spooner W."/>
            <person name="Narechania A."/>
            <person name="Ren L."/>
            <person name="Wei S."/>
            <person name="Kumari S."/>
            <person name="Faga B."/>
            <person name="Levy M.J."/>
            <person name="McMahan L."/>
            <person name="Van Buren P."/>
            <person name="Vaughn M.W."/>
            <person name="Ying K."/>
            <person name="Yeh C.-T."/>
            <person name="Emrich S.J."/>
            <person name="Jia Y."/>
            <person name="Kalyanaraman A."/>
            <person name="Hsia A.-P."/>
            <person name="Barbazuk W.B."/>
            <person name="Baucom R.S."/>
            <person name="Brutnell T.P."/>
            <person name="Carpita N.C."/>
            <person name="Chaparro C."/>
            <person name="Chia J.-M."/>
            <person name="Deragon J.-M."/>
            <person name="Estill J.C."/>
            <person name="Fu Y."/>
            <person name="Jeddeloh J.A."/>
            <person name="Han Y."/>
            <person name="Lee H."/>
            <person name="Li P."/>
            <person name="Lisch D.R."/>
            <person name="Liu S."/>
            <person name="Liu Z."/>
            <person name="Nagel D.H."/>
            <person name="McCann M.C."/>
            <person name="SanMiguel P."/>
            <person name="Myers A.M."/>
            <person name="Nettleton D."/>
            <person name="Nguyen J."/>
            <person name="Penning B.W."/>
            <person name="Ponnala L."/>
            <person name="Schneider K.L."/>
            <person name="Schwartz D.C."/>
            <person name="Sharma A."/>
            <person name="Soderlund C."/>
            <person name="Springer N.M."/>
            <person name="Sun Q."/>
            <person name="Wang H."/>
            <person name="Waterman M."/>
            <person name="Westerman R."/>
            <person name="Wolfgruber T.K."/>
            <person name="Yang L."/>
            <person name="Yu Y."/>
            <person name="Zhang L."/>
            <person name="Zhou S."/>
            <person name="Zhu Q."/>
            <person name="Bennetzen J.L."/>
            <person name="Dawe R.K."/>
            <person name="Jiang J."/>
            <person name="Jiang N."/>
            <person name="Presting G.G."/>
            <person name="Wessler S.R."/>
            <person name="Aluru S."/>
            <person name="Martienssen R.A."/>
            <person name="Clifton S.W."/>
            <person name="McCombie W.R."/>
            <person name="Wing R.A."/>
            <person name="Wilson R.K."/>
        </authorList>
    </citation>
    <scope>NUCLEOTIDE SEQUENCE [LARGE SCALE GENOMIC DNA]</scope>
    <source>
        <strain evidence="4">cv. B73</strain>
    </source>
</reference>
<keyword evidence="1" id="KW-0472">Membrane</keyword>
<organism evidence="3 4">
    <name type="scientific">Zea mays</name>
    <name type="common">Maize</name>
    <dbReference type="NCBI Taxonomy" id="4577"/>
    <lineage>
        <taxon>Eukaryota</taxon>
        <taxon>Viridiplantae</taxon>
        <taxon>Streptophyta</taxon>
        <taxon>Embryophyta</taxon>
        <taxon>Tracheophyta</taxon>
        <taxon>Spermatophyta</taxon>
        <taxon>Magnoliopsida</taxon>
        <taxon>Liliopsida</taxon>
        <taxon>Poales</taxon>
        <taxon>Poaceae</taxon>
        <taxon>PACMAD clade</taxon>
        <taxon>Panicoideae</taxon>
        <taxon>Andropogonodae</taxon>
        <taxon>Andropogoneae</taxon>
        <taxon>Tripsacinae</taxon>
        <taxon>Zea</taxon>
    </lineage>
</organism>
<name>A0A804P2C1_MAIZE</name>
<accession>A0A804P2C1</accession>
<evidence type="ECO:0000256" key="2">
    <source>
        <dbReference type="SAM" id="SignalP"/>
    </source>
</evidence>
<evidence type="ECO:0000256" key="1">
    <source>
        <dbReference type="SAM" id="Phobius"/>
    </source>
</evidence>
<feature type="chain" id="PRO_5032376310" evidence="2">
    <location>
        <begin position="17"/>
        <end position="135"/>
    </location>
</feature>
<keyword evidence="1" id="KW-1133">Transmembrane helix</keyword>